<dbReference type="Proteomes" id="UP000306912">
    <property type="component" value="Unassembled WGS sequence"/>
</dbReference>
<comment type="caution">
    <text evidence="5">The sequence shown here is derived from an EMBL/GenBank/DDBJ whole genome shotgun (WGS) entry which is preliminary data.</text>
</comment>
<dbReference type="InterPro" id="IPR036388">
    <property type="entry name" value="WH-like_DNA-bd_sf"/>
</dbReference>
<dbReference type="PANTHER" id="PTHR37293:SF6">
    <property type="entry name" value="DNA REPLICATION PROTEIN DNAD"/>
    <property type="match status" value="1"/>
</dbReference>
<sequence length="237" mass="27940">MFDMLFKKTIADNPNLVLNYVLQFERELELSDEETLVLLHLLRLNIKKNNFPSNSQLIAHMQMDEEQCRMSVLGLISKRLVEIDAIQKEDAIIERYRFDLLIERLALLQQRVFIAKQNAEKEASAGSIFQNVEEAFGRPLAPIELETVARWMNEDNYSEGLILEALDEAILNDVRNIRYMERILFEWQKQGVTSVEEAQRQRQHFRDHQQKNNPLPENEVQGAEADFFVYDWLKENK</sequence>
<comment type="similarity">
    <text evidence="1">Belongs to the DnaB/DnaD family.</text>
</comment>
<name>A0A5R8QEZ2_9FIRM</name>
<dbReference type="RefSeq" id="WP_138190236.1">
    <property type="nucleotide sequence ID" value="NZ_VBWP01000002.1"/>
</dbReference>
<feature type="domain" description="DnaB/C C-terminal" evidence="3">
    <location>
        <begin position="129"/>
        <end position="201"/>
    </location>
</feature>
<dbReference type="AlphaFoldDB" id="A0A5R8QEZ2"/>
<proteinExistence type="inferred from homology"/>
<evidence type="ECO:0000256" key="2">
    <source>
        <dbReference type="SAM" id="MobiDB-lite"/>
    </source>
</evidence>
<dbReference type="EMBL" id="VBWP01000002">
    <property type="protein sequence ID" value="TLG76599.1"/>
    <property type="molecule type" value="Genomic_DNA"/>
</dbReference>
<organism evidence="5 6">
    <name type="scientific">Culicoidibacter larvae</name>
    <dbReference type="NCBI Taxonomy" id="2579976"/>
    <lineage>
        <taxon>Bacteria</taxon>
        <taxon>Bacillati</taxon>
        <taxon>Bacillota</taxon>
        <taxon>Culicoidibacteria</taxon>
        <taxon>Culicoidibacterales</taxon>
        <taxon>Culicoidibacteraceae</taxon>
        <taxon>Culicoidibacter</taxon>
    </lineage>
</organism>
<feature type="compositionally biased region" description="Basic and acidic residues" evidence="2">
    <location>
        <begin position="198"/>
        <end position="210"/>
    </location>
</feature>
<dbReference type="Pfam" id="PF21984">
    <property type="entry name" value="DnaD_N"/>
    <property type="match status" value="1"/>
</dbReference>
<feature type="domain" description="DnaD N-terminal" evidence="4">
    <location>
        <begin position="20"/>
        <end position="108"/>
    </location>
</feature>
<evidence type="ECO:0000313" key="5">
    <source>
        <dbReference type="EMBL" id="TLG76599.1"/>
    </source>
</evidence>
<dbReference type="SUPFAM" id="SSF158499">
    <property type="entry name" value="DnaD domain-like"/>
    <property type="match status" value="1"/>
</dbReference>
<dbReference type="InterPro" id="IPR053162">
    <property type="entry name" value="DnaD"/>
</dbReference>
<keyword evidence="6" id="KW-1185">Reference proteome</keyword>
<dbReference type="Pfam" id="PF07261">
    <property type="entry name" value="DnaB_2"/>
    <property type="match status" value="1"/>
</dbReference>
<dbReference type="InterPro" id="IPR034829">
    <property type="entry name" value="DnaD-like_sf"/>
</dbReference>
<evidence type="ECO:0000259" key="3">
    <source>
        <dbReference type="Pfam" id="PF07261"/>
    </source>
</evidence>
<reference evidence="5 6" key="1">
    <citation type="submission" date="2019-05" db="EMBL/GenBank/DDBJ databases">
        <title>Culicoidintestinum kansasii gen. nov., sp. nov. from the gastrointestinal tract of the biting midge, Culicoides sonorensis.</title>
        <authorList>
            <person name="Neupane S."/>
            <person name="Ghosh A."/>
            <person name="Gunther S."/>
            <person name="Martin K."/>
            <person name="Zurek L."/>
        </authorList>
    </citation>
    <scope>NUCLEOTIDE SEQUENCE [LARGE SCALE GENOMIC DNA]</scope>
    <source>
        <strain evidence="5 6">CS-1</strain>
    </source>
</reference>
<dbReference type="NCBIfam" id="TIGR01446">
    <property type="entry name" value="DnaD_dom"/>
    <property type="match status" value="1"/>
</dbReference>
<dbReference type="Gene3D" id="1.10.10.10">
    <property type="entry name" value="Winged helix-like DNA-binding domain superfamily/Winged helix DNA-binding domain"/>
    <property type="match status" value="1"/>
</dbReference>
<feature type="region of interest" description="Disordered" evidence="2">
    <location>
        <begin position="198"/>
        <end position="217"/>
    </location>
</feature>
<protein>
    <submittedName>
        <fullName evidence="5">DnaD domain protein</fullName>
    </submittedName>
</protein>
<evidence type="ECO:0000256" key="1">
    <source>
        <dbReference type="ARBA" id="ARBA00093462"/>
    </source>
</evidence>
<dbReference type="PANTHER" id="PTHR37293">
    <property type="entry name" value="PHAGE REPLICATION PROTEIN-RELATED"/>
    <property type="match status" value="1"/>
</dbReference>
<dbReference type="InParanoid" id="A0A5R8QEZ2"/>
<evidence type="ECO:0000259" key="4">
    <source>
        <dbReference type="Pfam" id="PF21984"/>
    </source>
</evidence>
<dbReference type="Gene3D" id="1.10.10.630">
    <property type="entry name" value="DnaD domain-like"/>
    <property type="match status" value="1"/>
</dbReference>
<dbReference type="InterPro" id="IPR006343">
    <property type="entry name" value="DnaB/C_C"/>
</dbReference>
<dbReference type="FunCoup" id="A0A5R8QEZ2">
    <property type="interactions" value="14"/>
</dbReference>
<gene>
    <name evidence="5" type="ORF">FEZ08_02985</name>
</gene>
<evidence type="ECO:0000313" key="6">
    <source>
        <dbReference type="Proteomes" id="UP000306912"/>
    </source>
</evidence>
<dbReference type="OrthoDB" id="9770238at2"/>
<accession>A0A5R8QEZ2</accession>
<dbReference type="InterPro" id="IPR053843">
    <property type="entry name" value="DnaD_N"/>
</dbReference>